<dbReference type="PANTHER" id="PTHR11741">
    <property type="entry name" value="ELONGATION FACTOR TS"/>
    <property type="match status" value="1"/>
</dbReference>
<accession>A0A0D8XZ35</accession>
<sequence>MLSARPTTQGLVAVKSSGSVAAVVELNCETDFVSRGNKFKDLLAKLTRSVLDCAKKSTPENMSDKMLVLSCASDALDYYMKSLNSDWTLSVSNRGVK</sequence>
<evidence type="ECO:0000259" key="3">
    <source>
        <dbReference type="Pfam" id="PF00889"/>
    </source>
</evidence>
<keyword evidence="1" id="KW-0251">Elongation factor</keyword>
<keyword evidence="5" id="KW-1185">Reference proteome</keyword>
<keyword evidence="2" id="KW-0648">Protein biosynthesis</keyword>
<dbReference type="InterPro" id="IPR018101">
    <property type="entry name" value="Transl_elong_Ts_CS"/>
</dbReference>
<protein>
    <recommendedName>
        <fullName evidence="3">Translation elongation factor EFTs/EF1B dimerisation domain-containing protein</fullName>
    </recommendedName>
</protein>
<dbReference type="SUPFAM" id="SSF54713">
    <property type="entry name" value="Elongation factor Ts (EF-Ts), dimerisation domain"/>
    <property type="match status" value="1"/>
</dbReference>
<proteinExistence type="predicted"/>
<gene>
    <name evidence="4" type="ORF">DICVIV_04752</name>
</gene>
<dbReference type="STRING" id="29172.A0A0D8XZ35"/>
<dbReference type="AlphaFoldDB" id="A0A0D8XZ35"/>
<dbReference type="Pfam" id="PF00889">
    <property type="entry name" value="EF_TS"/>
    <property type="match status" value="1"/>
</dbReference>
<organism evidence="4 5">
    <name type="scientific">Dictyocaulus viviparus</name>
    <name type="common">Bovine lungworm</name>
    <dbReference type="NCBI Taxonomy" id="29172"/>
    <lineage>
        <taxon>Eukaryota</taxon>
        <taxon>Metazoa</taxon>
        <taxon>Ecdysozoa</taxon>
        <taxon>Nematoda</taxon>
        <taxon>Chromadorea</taxon>
        <taxon>Rhabditida</taxon>
        <taxon>Rhabditina</taxon>
        <taxon>Rhabditomorpha</taxon>
        <taxon>Strongyloidea</taxon>
        <taxon>Metastrongylidae</taxon>
        <taxon>Dictyocaulus</taxon>
    </lineage>
</organism>
<dbReference type="InterPro" id="IPR036402">
    <property type="entry name" value="EF-Ts_dimer_sf"/>
</dbReference>
<evidence type="ECO:0000313" key="5">
    <source>
        <dbReference type="Proteomes" id="UP000053766"/>
    </source>
</evidence>
<dbReference type="PROSITE" id="PS01127">
    <property type="entry name" value="EF_TS_2"/>
    <property type="match status" value="1"/>
</dbReference>
<name>A0A0D8XZ35_DICVI</name>
<dbReference type="GO" id="GO:0070125">
    <property type="term" value="P:mitochondrial translational elongation"/>
    <property type="evidence" value="ECO:0007669"/>
    <property type="project" value="TreeGrafter"/>
</dbReference>
<reference evidence="5" key="2">
    <citation type="journal article" date="2016" name="Sci. Rep.">
        <title>Dictyocaulus viviparus genome, variome and transcriptome elucidate lungworm biology and support future intervention.</title>
        <authorList>
            <person name="McNulty S.N."/>
            <person name="Strube C."/>
            <person name="Rosa B.A."/>
            <person name="Martin J.C."/>
            <person name="Tyagi R."/>
            <person name="Choi Y.J."/>
            <person name="Wang Q."/>
            <person name="Hallsworth Pepin K."/>
            <person name="Zhang X."/>
            <person name="Ozersky P."/>
            <person name="Wilson R.K."/>
            <person name="Sternberg P.W."/>
            <person name="Gasser R.B."/>
            <person name="Mitreva M."/>
        </authorList>
    </citation>
    <scope>NUCLEOTIDE SEQUENCE [LARGE SCALE GENOMIC DNA]</scope>
    <source>
        <strain evidence="5">HannoverDv2000</strain>
    </source>
</reference>
<dbReference type="Proteomes" id="UP000053766">
    <property type="component" value="Unassembled WGS sequence"/>
</dbReference>
<evidence type="ECO:0000313" key="4">
    <source>
        <dbReference type="EMBL" id="KJH49122.1"/>
    </source>
</evidence>
<reference evidence="4 5" key="1">
    <citation type="submission" date="2013-11" db="EMBL/GenBank/DDBJ databases">
        <title>Draft genome of the bovine lungworm Dictyocaulus viviparus.</title>
        <authorList>
            <person name="Mitreva M."/>
        </authorList>
    </citation>
    <scope>NUCLEOTIDE SEQUENCE [LARGE SCALE GENOMIC DNA]</scope>
    <source>
        <strain evidence="4 5">HannoverDv2000</strain>
    </source>
</reference>
<evidence type="ECO:0000256" key="1">
    <source>
        <dbReference type="ARBA" id="ARBA00022768"/>
    </source>
</evidence>
<dbReference type="GO" id="GO:0003746">
    <property type="term" value="F:translation elongation factor activity"/>
    <property type="evidence" value="ECO:0007669"/>
    <property type="project" value="UniProtKB-KW"/>
</dbReference>
<dbReference type="PANTHER" id="PTHR11741:SF0">
    <property type="entry name" value="ELONGATION FACTOR TS, MITOCHONDRIAL"/>
    <property type="match status" value="1"/>
</dbReference>
<dbReference type="InterPro" id="IPR001816">
    <property type="entry name" value="Transl_elong_EFTs/EF1B"/>
</dbReference>
<evidence type="ECO:0000256" key="2">
    <source>
        <dbReference type="ARBA" id="ARBA00022917"/>
    </source>
</evidence>
<dbReference type="EMBL" id="KN716245">
    <property type="protein sequence ID" value="KJH49122.1"/>
    <property type="molecule type" value="Genomic_DNA"/>
</dbReference>
<feature type="domain" description="Translation elongation factor EFTs/EF1B dimerisation" evidence="3">
    <location>
        <begin position="21"/>
        <end position="60"/>
    </location>
</feature>
<dbReference type="OrthoDB" id="277235at2759"/>
<dbReference type="GO" id="GO:0005739">
    <property type="term" value="C:mitochondrion"/>
    <property type="evidence" value="ECO:0007669"/>
    <property type="project" value="GOC"/>
</dbReference>
<dbReference type="InterPro" id="IPR014039">
    <property type="entry name" value="Transl_elong_EFTs/EF1B_dimer"/>
</dbReference>
<dbReference type="Gene3D" id="3.30.479.20">
    <property type="entry name" value="Elongation factor Ts, dimerisation domain"/>
    <property type="match status" value="1"/>
</dbReference>